<accession>A0A1Q9AH74</accession>
<feature type="short sequence motif" description="DGA/G" evidence="4">
    <location>
        <begin position="185"/>
        <end position="187"/>
    </location>
</feature>
<dbReference type="Pfam" id="PF01734">
    <property type="entry name" value="Patatin"/>
    <property type="match status" value="1"/>
</dbReference>
<dbReference type="Gene3D" id="3.40.1090.10">
    <property type="entry name" value="Cytosolic phospholipase A2 catalytic domain"/>
    <property type="match status" value="2"/>
</dbReference>
<dbReference type="RefSeq" id="WP_075635725.1">
    <property type="nucleotide sequence ID" value="NZ_MKIO01000033.1"/>
</dbReference>
<name>A0A1Q9AH74_9HYPH</name>
<dbReference type="EMBL" id="MKIO01000033">
    <property type="protein sequence ID" value="OLP54539.1"/>
    <property type="molecule type" value="Genomic_DNA"/>
</dbReference>
<dbReference type="OrthoDB" id="5290098at2"/>
<feature type="active site" description="Proton acceptor" evidence="4">
    <location>
        <position position="185"/>
    </location>
</feature>
<dbReference type="GO" id="GO:0016787">
    <property type="term" value="F:hydrolase activity"/>
    <property type="evidence" value="ECO:0007669"/>
    <property type="project" value="UniProtKB-UniRule"/>
</dbReference>
<dbReference type="SUPFAM" id="SSF52151">
    <property type="entry name" value="FabD/lysophospholipase-like"/>
    <property type="match status" value="1"/>
</dbReference>
<keyword evidence="3 4" id="KW-0443">Lipid metabolism</keyword>
<proteinExistence type="predicted"/>
<dbReference type="PANTHER" id="PTHR14226:SF29">
    <property type="entry name" value="NEUROPATHY TARGET ESTERASE SWS"/>
    <property type="match status" value="1"/>
</dbReference>
<sequence length="298" mass="31543">MPSHSLPGLQDNGASLRAEPRIGLALGGGGARGLAHIHVIEALDELGLRPAAIAGSSIGAIMGAAMASGMGGAEIRAVALATVGRRADVIARLWKLRPTSLAEMRMGSFGLGPYSLERVLDGFLPEAIPRRFEDLSIPLTIIATDYYAQSETELTAGDLRLAIAASAAIPGVFLPVRVEGRVMIDGGIVNPVPFDRLADRADIVIGVDVVGGPEGDGTTVPGRMDVMFGATQLMMQAIIGMKSRTSPPTLMLRPDVGRFRVLDFLKAQEILARSEPVKDSFKRALEAELEEWAKGRRG</sequence>
<evidence type="ECO:0000256" key="1">
    <source>
        <dbReference type="ARBA" id="ARBA00022801"/>
    </source>
</evidence>
<evidence type="ECO:0000259" key="5">
    <source>
        <dbReference type="PROSITE" id="PS51635"/>
    </source>
</evidence>
<protein>
    <submittedName>
        <fullName evidence="6">Patatin</fullName>
    </submittedName>
</protein>
<feature type="short sequence motif" description="GXSXG" evidence="4">
    <location>
        <begin position="55"/>
        <end position="59"/>
    </location>
</feature>
<evidence type="ECO:0000256" key="2">
    <source>
        <dbReference type="ARBA" id="ARBA00022963"/>
    </source>
</evidence>
<comment type="caution">
    <text evidence="6">The sequence shown here is derived from an EMBL/GenBank/DDBJ whole genome shotgun (WGS) entry which is preliminary data.</text>
</comment>
<dbReference type="InterPro" id="IPR002641">
    <property type="entry name" value="PNPLA_dom"/>
</dbReference>
<keyword evidence="1 4" id="KW-0378">Hydrolase</keyword>
<dbReference type="Proteomes" id="UP000186143">
    <property type="component" value="Unassembled WGS sequence"/>
</dbReference>
<gene>
    <name evidence="6" type="ORF">BJF92_03830</name>
</gene>
<dbReference type="InterPro" id="IPR050301">
    <property type="entry name" value="NTE"/>
</dbReference>
<dbReference type="InterPro" id="IPR016035">
    <property type="entry name" value="Acyl_Trfase/lysoPLipase"/>
</dbReference>
<feature type="active site" description="Nucleophile" evidence="4">
    <location>
        <position position="57"/>
    </location>
</feature>
<evidence type="ECO:0000256" key="4">
    <source>
        <dbReference type="PROSITE-ProRule" id="PRU01161"/>
    </source>
</evidence>
<evidence type="ECO:0000256" key="3">
    <source>
        <dbReference type="ARBA" id="ARBA00023098"/>
    </source>
</evidence>
<feature type="short sequence motif" description="GXGXXG" evidence="4">
    <location>
        <begin position="28"/>
        <end position="33"/>
    </location>
</feature>
<dbReference type="PANTHER" id="PTHR14226">
    <property type="entry name" value="NEUROPATHY TARGET ESTERASE/SWISS CHEESE D.MELANOGASTER"/>
    <property type="match status" value="1"/>
</dbReference>
<feature type="domain" description="PNPLA" evidence="5">
    <location>
        <begin position="24"/>
        <end position="198"/>
    </location>
</feature>
<dbReference type="GO" id="GO:0016042">
    <property type="term" value="P:lipid catabolic process"/>
    <property type="evidence" value="ECO:0007669"/>
    <property type="project" value="UniProtKB-UniRule"/>
</dbReference>
<organism evidence="6 7">
    <name type="scientific">Xaviernesmea rhizosphaerae</name>
    <dbReference type="NCBI Taxonomy" id="1672749"/>
    <lineage>
        <taxon>Bacteria</taxon>
        <taxon>Pseudomonadati</taxon>
        <taxon>Pseudomonadota</taxon>
        <taxon>Alphaproteobacteria</taxon>
        <taxon>Hyphomicrobiales</taxon>
        <taxon>Rhizobiaceae</taxon>
        <taxon>Rhizobium/Agrobacterium group</taxon>
        <taxon>Xaviernesmea</taxon>
    </lineage>
</organism>
<dbReference type="STRING" id="1672749.BJF92_03830"/>
<dbReference type="PROSITE" id="PS51635">
    <property type="entry name" value="PNPLA"/>
    <property type="match status" value="1"/>
</dbReference>
<keyword evidence="2 4" id="KW-0442">Lipid degradation</keyword>
<evidence type="ECO:0000313" key="7">
    <source>
        <dbReference type="Proteomes" id="UP000186143"/>
    </source>
</evidence>
<dbReference type="AlphaFoldDB" id="A0A1Q9AH74"/>
<reference evidence="6 7" key="1">
    <citation type="submission" date="2016-09" db="EMBL/GenBank/DDBJ databases">
        <title>Rhizobium sp. nov., a novel species isolated from the rice rhizosphere.</title>
        <authorList>
            <person name="Zhao J."/>
            <person name="Zhang X."/>
        </authorList>
    </citation>
    <scope>NUCLEOTIDE SEQUENCE [LARGE SCALE GENOMIC DNA]</scope>
    <source>
        <strain evidence="6 7">MH17</strain>
    </source>
</reference>
<evidence type="ECO:0000313" key="6">
    <source>
        <dbReference type="EMBL" id="OLP54539.1"/>
    </source>
</evidence>